<protein>
    <submittedName>
        <fullName evidence="10">Two pore domain potassium channel family protein</fullName>
    </submittedName>
</protein>
<feature type="transmembrane region" description="Helical" evidence="8">
    <location>
        <begin position="12"/>
        <end position="32"/>
    </location>
</feature>
<evidence type="ECO:0000256" key="1">
    <source>
        <dbReference type="ARBA" id="ARBA00004141"/>
    </source>
</evidence>
<dbReference type="Pfam" id="PF07885">
    <property type="entry name" value="Ion_trans_2"/>
    <property type="match status" value="1"/>
</dbReference>
<evidence type="ECO:0000256" key="4">
    <source>
        <dbReference type="ARBA" id="ARBA00022989"/>
    </source>
</evidence>
<comment type="subcellular location">
    <subcellularLocation>
        <location evidence="1">Membrane</location>
        <topology evidence="1">Multi-pass membrane protein</topology>
    </subcellularLocation>
</comment>
<dbReference type="GO" id="GO:0008076">
    <property type="term" value="C:voltage-gated potassium channel complex"/>
    <property type="evidence" value="ECO:0007669"/>
    <property type="project" value="InterPro"/>
</dbReference>
<dbReference type="Proteomes" id="UP000602087">
    <property type="component" value="Unassembled WGS sequence"/>
</dbReference>
<keyword evidence="3 8" id="KW-0812">Transmembrane</keyword>
<accession>A0A934MAJ4</accession>
<evidence type="ECO:0000256" key="3">
    <source>
        <dbReference type="ARBA" id="ARBA00022692"/>
    </source>
</evidence>
<evidence type="ECO:0000256" key="2">
    <source>
        <dbReference type="ARBA" id="ARBA00022448"/>
    </source>
</evidence>
<dbReference type="Gene3D" id="1.20.120.350">
    <property type="entry name" value="Voltage-gated potassium channels. Chain C"/>
    <property type="match status" value="1"/>
</dbReference>
<comment type="caution">
    <text evidence="10">The sequence shown here is derived from an EMBL/GenBank/DDBJ whole genome shotgun (WGS) entry which is preliminary data.</text>
</comment>
<dbReference type="PANTHER" id="PTHR11537">
    <property type="entry name" value="VOLTAGE-GATED POTASSIUM CHANNEL"/>
    <property type="match status" value="1"/>
</dbReference>
<evidence type="ECO:0000256" key="8">
    <source>
        <dbReference type="SAM" id="Phobius"/>
    </source>
</evidence>
<evidence type="ECO:0000313" key="10">
    <source>
        <dbReference type="EMBL" id="MBI9114296.1"/>
    </source>
</evidence>
<dbReference type="SUPFAM" id="SSF81324">
    <property type="entry name" value="Voltage-gated potassium channels"/>
    <property type="match status" value="1"/>
</dbReference>
<keyword evidence="11" id="KW-1185">Reference proteome</keyword>
<keyword evidence="6 8" id="KW-0472">Membrane</keyword>
<feature type="transmembrane region" description="Helical" evidence="8">
    <location>
        <begin position="176"/>
        <end position="201"/>
    </location>
</feature>
<evidence type="ECO:0000313" key="11">
    <source>
        <dbReference type="Proteomes" id="UP000602087"/>
    </source>
</evidence>
<dbReference type="EMBL" id="JAEINH010000003">
    <property type="protein sequence ID" value="MBI9114296.1"/>
    <property type="molecule type" value="Genomic_DNA"/>
</dbReference>
<keyword evidence="5" id="KW-0406">Ion transport</keyword>
<evidence type="ECO:0000259" key="9">
    <source>
        <dbReference type="Pfam" id="PF07885"/>
    </source>
</evidence>
<dbReference type="GO" id="GO:0005249">
    <property type="term" value="F:voltage-gated potassium channel activity"/>
    <property type="evidence" value="ECO:0007669"/>
    <property type="project" value="InterPro"/>
</dbReference>
<dbReference type="PANTHER" id="PTHR11537:SF254">
    <property type="entry name" value="POTASSIUM VOLTAGE-GATED CHANNEL PROTEIN SHAB"/>
    <property type="match status" value="1"/>
</dbReference>
<keyword evidence="4 8" id="KW-1133">Transmembrane helix</keyword>
<dbReference type="RefSeq" id="WP_198732858.1">
    <property type="nucleotide sequence ID" value="NZ_JAEINH010000003.1"/>
</dbReference>
<name>A0A934MAJ4_9MICO</name>
<dbReference type="InterPro" id="IPR013099">
    <property type="entry name" value="K_chnl_dom"/>
</dbReference>
<dbReference type="GO" id="GO:0001508">
    <property type="term" value="P:action potential"/>
    <property type="evidence" value="ECO:0007669"/>
    <property type="project" value="TreeGrafter"/>
</dbReference>
<evidence type="ECO:0000256" key="5">
    <source>
        <dbReference type="ARBA" id="ARBA00023065"/>
    </source>
</evidence>
<organism evidence="10 11">
    <name type="scientific">Sanguibacter suaedae</name>
    <dbReference type="NCBI Taxonomy" id="2795737"/>
    <lineage>
        <taxon>Bacteria</taxon>
        <taxon>Bacillati</taxon>
        <taxon>Actinomycetota</taxon>
        <taxon>Actinomycetes</taxon>
        <taxon>Micrococcales</taxon>
        <taxon>Sanguibacteraceae</taxon>
        <taxon>Sanguibacter</taxon>
    </lineage>
</organism>
<dbReference type="InterPro" id="IPR027359">
    <property type="entry name" value="Volt_channel_dom_sf"/>
</dbReference>
<dbReference type="AlphaFoldDB" id="A0A934MAJ4"/>
<feature type="transmembrane region" description="Helical" evidence="8">
    <location>
        <begin position="145"/>
        <end position="164"/>
    </location>
</feature>
<proteinExistence type="predicted"/>
<feature type="transmembrane region" description="Helical" evidence="8">
    <location>
        <begin position="38"/>
        <end position="60"/>
    </location>
</feature>
<dbReference type="PRINTS" id="PR00169">
    <property type="entry name" value="KCHANNEL"/>
</dbReference>
<keyword evidence="7 10" id="KW-0407">Ion channel</keyword>
<reference evidence="10" key="1">
    <citation type="submission" date="2020-12" db="EMBL/GenBank/DDBJ databases">
        <title>Sanguibacter suaedae sp. nov., isolated from Suaeda aralocaspica.</title>
        <authorList>
            <person name="Ma Q."/>
        </authorList>
    </citation>
    <scope>NUCLEOTIDE SEQUENCE</scope>
    <source>
        <strain evidence="10">YZGR15</strain>
    </source>
</reference>
<evidence type="ECO:0000256" key="6">
    <source>
        <dbReference type="ARBA" id="ARBA00023136"/>
    </source>
</evidence>
<evidence type="ECO:0000256" key="7">
    <source>
        <dbReference type="ARBA" id="ARBA00023303"/>
    </source>
</evidence>
<feature type="domain" description="Potassium channel" evidence="9">
    <location>
        <begin position="145"/>
        <end position="201"/>
    </location>
</feature>
<sequence>MDRVEEWERRSERALTAAAFVFLVAYAVPIVWPRTGGTVAVVCGALVAVTWAAFCVDYVARPALSRDRRSFARTHLFDLAVILLPMLRPLRLLQLITLLNVLNRTGVYGLRGRVVTYATGGTVLLILCGALAITDAERGHPDAVIGGFGDGLWWAMATLTTVGYGDTYPVTVTGRIVASLLMIAGIALLGVVTATLASWLVDRVSDVSEAEQAATRSQVDALATEIRELRAELAVRSPDERAGPPLG</sequence>
<dbReference type="Gene3D" id="1.10.287.70">
    <property type="match status" value="1"/>
</dbReference>
<feature type="transmembrane region" description="Helical" evidence="8">
    <location>
        <begin position="114"/>
        <end position="133"/>
    </location>
</feature>
<keyword evidence="2" id="KW-0813">Transport</keyword>
<gene>
    <name evidence="10" type="ORF">JAV76_04610</name>
</gene>
<dbReference type="InterPro" id="IPR028325">
    <property type="entry name" value="VG_K_chnl"/>
</dbReference>
<dbReference type="Gene3D" id="1.20.5.110">
    <property type="match status" value="1"/>
</dbReference>